<proteinExistence type="predicted"/>
<dbReference type="AlphaFoldDB" id="A0AAV7TFX2"/>
<dbReference type="EMBL" id="JANPWB010000006">
    <property type="protein sequence ID" value="KAJ1175459.1"/>
    <property type="molecule type" value="Genomic_DNA"/>
</dbReference>
<feature type="coiled-coil region" evidence="1">
    <location>
        <begin position="275"/>
        <end position="302"/>
    </location>
</feature>
<comment type="caution">
    <text evidence="3">The sequence shown here is derived from an EMBL/GenBank/DDBJ whole genome shotgun (WGS) entry which is preliminary data.</text>
</comment>
<evidence type="ECO:0000313" key="4">
    <source>
        <dbReference type="Proteomes" id="UP001066276"/>
    </source>
</evidence>
<organism evidence="3 4">
    <name type="scientific">Pleurodeles waltl</name>
    <name type="common">Iberian ribbed newt</name>
    <dbReference type="NCBI Taxonomy" id="8319"/>
    <lineage>
        <taxon>Eukaryota</taxon>
        <taxon>Metazoa</taxon>
        <taxon>Chordata</taxon>
        <taxon>Craniata</taxon>
        <taxon>Vertebrata</taxon>
        <taxon>Euteleostomi</taxon>
        <taxon>Amphibia</taxon>
        <taxon>Batrachia</taxon>
        <taxon>Caudata</taxon>
        <taxon>Salamandroidea</taxon>
        <taxon>Salamandridae</taxon>
        <taxon>Pleurodelinae</taxon>
        <taxon>Pleurodeles</taxon>
    </lineage>
</organism>
<gene>
    <name evidence="3" type="ORF">NDU88_000747</name>
</gene>
<evidence type="ECO:0000313" key="3">
    <source>
        <dbReference type="EMBL" id="KAJ1175459.1"/>
    </source>
</evidence>
<dbReference type="Proteomes" id="UP001066276">
    <property type="component" value="Chromosome 3_2"/>
</dbReference>
<sequence length="493" mass="54364">MCRLTGKQDSLCRAAGAVFRNLAALELQKTCLGVACFPLRGRISSGGSRRSGRVSTSNRLTLPATQEETHGVLLPCGPNNGSKAVLEGEARLVKGRGGGRRRLGQEKIGSLEKVGLLHEEKLFVKRGTLDPPVSAGPKITLSLRSYFKILPLVASDDSTKLMGLEEGAQASGSERMEVAPIEEGVEPIGEDGGGEKDQAATGDLNLQDDRTGDSPQMSTVLDNVGLGALQLSRLEGKGGAGCLSPTEEMFVKLTGEIKRGFSVSEANQASIKEMCEALESKFDLLEKRTRLLENSMETLREEVVLIKQDLRKSKDCEQDLRNKLERFENMARRNNLRILSIPEGQEGDNIKMFCASLSKKSLQLEESEREIAADRHRAHRDLFRRDPARKKPQKILINFLTYALKEKILLQALKQKTLRGEGFSFEVRLDLANATLLRQLELGNRIEDFKKLGASAQLKFPATLRVMYNNKIHSVRDIKAADDLLESIRSGTP</sequence>
<dbReference type="InterPro" id="IPR004244">
    <property type="entry name" value="Transposase_22"/>
</dbReference>
<protein>
    <submittedName>
        <fullName evidence="3">Uncharacterized protein</fullName>
    </submittedName>
</protein>
<dbReference type="PANTHER" id="PTHR11505">
    <property type="entry name" value="L1 TRANSPOSABLE ELEMENT-RELATED"/>
    <property type="match status" value="1"/>
</dbReference>
<keyword evidence="1" id="KW-0175">Coiled coil</keyword>
<accession>A0AAV7TFX2</accession>
<feature type="region of interest" description="Disordered" evidence="2">
    <location>
        <begin position="185"/>
        <end position="213"/>
    </location>
</feature>
<reference evidence="3" key="1">
    <citation type="journal article" date="2022" name="bioRxiv">
        <title>Sequencing and chromosome-scale assembly of the giantPleurodeles waltlgenome.</title>
        <authorList>
            <person name="Brown T."/>
            <person name="Elewa A."/>
            <person name="Iarovenko S."/>
            <person name="Subramanian E."/>
            <person name="Araus A.J."/>
            <person name="Petzold A."/>
            <person name="Susuki M."/>
            <person name="Suzuki K.-i.T."/>
            <person name="Hayashi T."/>
            <person name="Toyoda A."/>
            <person name="Oliveira C."/>
            <person name="Osipova E."/>
            <person name="Leigh N.D."/>
            <person name="Simon A."/>
            <person name="Yun M.H."/>
        </authorList>
    </citation>
    <scope>NUCLEOTIDE SEQUENCE</scope>
    <source>
        <strain evidence="3">20211129_DDA</strain>
        <tissue evidence="3">Liver</tissue>
    </source>
</reference>
<evidence type="ECO:0000256" key="1">
    <source>
        <dbReference type="SAM" id="Coils"/>
    </source>
</evidence>
<dbReference type="Gene3D" id="3.30.70.1820">
    <property type="entry name" value="L1 transposable element, RRM domain"/>
    <property type="match status" value="1"/>
</dbReference>
<evidence type="ECO:0000256" key="2">
    <source>
        <dbReference type="SAM" id="MobiDB-lite"/>
    </source>
</evidence>
<keyword evidence="4" id="KW-1185">Reference proteome</keyword>
<name>A0AAV7TFX2_PLEWA</name>